<dbReference type="Pfam" id="PF04588">
    <property type="entry name" value="HIG_1_N"/>
    <property type="match status" value="1"/>
</dbReference>
<organism evidence="7 8">
    <name type="scientific">Octodon degus</name>
    <name type="common">Degu</name>
    <name type="synonym">Sciurus degus</name>
    <dbReference type="NCBI Taxonomy" id="10160"/>
    <lineage>
        <taxon>Eukaryota</taxon>
        <taxon>Metazoa</taxon>
        <taxon>Chordata</taxon>
        <taxon>Craniata</taxon>
        <taxon>Vertebrata</taxon>
        <taxon>Euteleostomi</taxon>
        <taxon>Mammalia</taxon>
        <taxon>Eutheria</taxon>
        <taxon>Euarchontoglires</taxon>
        <taxon>Glires</taxon>
        <taxon>Rodentia</taxon>
        <taxon>Hystricomorpha</taxon>
        <taxon>Octodontidae</taxon>
        <taxon>Octodon</taxon>
    </lineage>
</organism>
<comment type="subcellular location">
    <subcellularLocation>
        <location evidence="1">Mitochondrion membrane</location>
    </subcellularLocation>
</comment>
<dbReference type="GeneID" id="101588887"/>
<feature type="domain" description="HIG1" evidence="6">
    <location>
        <begin position="2"/>
        <end position="94"/>
    </location>
</feature>
<dbReference type="GO" id="GO:0031966">
    <property type="term" value="C:mitochondrial membrane"/>
    <property type="evidence" value="ECO:0007669"/>
    <property type="project" value="UniProtKB-SubCell"/>
</dbReference>
<evidence type="ECO:0000313" key="8">
    <source>
        <dbReference type="RefSeq" id="XP_004633997.1"/>
    </source>
</evidence>
<evidence type="ECO:0000256" key="5">
    <source>
        <dbReference type="SAM" id="Phobius"/>
    </source>
</evidence>
<dbReference type="FunCoup" id="A0A6P3F802">
    <property type="interactions" value="180"/>
</dbReference>
<dbReference type="Proteomes" id="UP000515203">
    <property type="component" value="Unplaced"/>
</dbReference>
<gene>
    <name evidence="8" type="primary">Higd1b</name>
</gene>
<keyword evidence="3 5" id="KW-1133">Transmembrane helix</keyword>
<keyword evidence="7" id="KW-1185">Reference proteome</keyword>
<protein>
    <submittedName>
        <fullName evidence="8">HIG1 domain family member 1B</fullName>
    </submittedName>
</protein>
<dbReference type="InParanoid" id="A0A6P3F802"/>
<keyword evidence="4 5" id="KW-0472">Membrane</keyword>
<dbReference type="OrthoDB" id="10003563at2759"/>
<accession>A0A6P3F802</accession>
<dbReference type="InterPro" id="IPR007667">
    <property type="entry name" value="Hypoxia_induced_domain"/>
</dbReference>
<dbReference type="RefSeq" id="XP_004633997.1">
    <property type="nucleotide sequence ID" value="XM_004633940.2"/>
</dbReference>
<evidence type="ECO:0000256" key="2">
    <source>
        <dbReference type="ARBA" id="ARBA00022692"/>
    </source>
</evidence>
<evidence type="ECO:0000256" key="3">
    <source>
        <dbReference type="ARBA" id="ARBA00022989"/>
    </source>
</evidence>
<dbReference type="InterPro" id="IPR050355">
    <property type="entry name" value="RCF1"/>
</dbReference>
<sequence>MSADKGQWMPPEGRENVPEKLLRKSRESPLVPAGLAACLAVATYRIHRLRARGSTKLSVHLIHTRVAAQACAVGAILLGTMYSLYRDYSKRTARDAEGSRGRAGAQ</sequence>
<reference evidence="8" key="1">
    <citation type="submission" date="2025-08" db="UniProtKB">
        <authorList>
            <consortium name="RefSeq"/>
        </authorList>
    </citation>
    <scope>IDENTIFICATION</scope>
</reference>
<dbReference type="GO" id="GO:0097250">
    <property type="term" value="P:mitochondrial respirasome assembly"/>
    <property type="evidence" value="ECO:0007669"/>
    <property type="project" value="TreeGrafter"/>
</dbReference>
<dbReference type="AlphaFoldDB" id="A0A6P3F802"/>
<dbReference type="Gene3D" id="6.10.140.1320">
    <property type="match status" value="1"/>
</dbReference>
<evidence type="ECO:0000259" key="6">
    <source>
        <dbReference type="PROSITE" id="PS51503"/>
    </source>
</evidence>
<evidence type="ECO:0000256" key="4">
    <source>
        <dbReference type="ARBA" id="ARBA00023136"/>
    </source>
</evidence>
<dbReference type="PROSITE" id="PS51503">
    <property type="entry name" value="HIG1"/>
    <property type="match status" value="1"/>
</dbReference>
<evidence type="ECO:0000313" key="7">
    <source>
        <dbReference type="Proteomes" id="UP000515203"/>
    </source>
</evidence>
<dbReference type="PANTHER" id="PTHR12297:SF9">
    <property type="entry name" value="HIG1 DOMAIN FAMILY MEMBER 1B"/>
    <property type="match status" value="1"/>
</dbReference>
<keyword evidence="2 5" id="KW-0812">Transmembrane</keyword>
<evidence type="ECO:0000256" key="1">
    <source>
        <dbReference type="ARBA" id="ARBA00004325"/>
    </source>
</evidence>
<dbReference type="PANTHER" id="PTHR12297">
    <property type="entry name" value="HYPOXIA-INDUCBILE GENE 1 HIG1 -RELATED"/>
    <property type="match status" value="1"/>
</dbReference>
<dbReference type="CTD" id="51751"/>
<proteinExistence type="predicted"/>
<name>A0A6P3F802_OCTDE</name>
<feature type="transmembrane region" description="Helical" evidence="5">
    <location>
        <begin position="66"/>
        <end position="85"/>
    </location>
</feature>